<evidence type="ECO:0000256" key="2">
    <source>
        <dbReference type="ARBA" id="ARBA00006236"/>
    </source>
</evidence>
<evidence type="ECO:0000256" key="7">
    <source>
        <dbReference type="ARBA" id="ARBA00023136"/>
    </source>
</evidence>
<evidence type="ECO:0000256" key="6">
    <source>
        <dbReference type="ARBA" id="ARBA00022989"/>
    </source>
</evidence>
<dbReference type="PROSITE" id="PS50850">
    <property type="entry name" value="MFS"/>
    <property type="match status" value="1"/>
</dbReference>
<dbReference type="Pfam" id="PF07690">
    <property type="entry name" value="MFS_1"/>
    <property type="match status" value="1"/>
</dbReference>
<dbReference type="HOGENOM" id="CLU_001265_47_1_5"/>
<dbReference type="InterPro" id="IPR020846">
    <property type="entry name" value="MFS_dom"/>
</dbReference>
<feature type="transmembrane region" description="Helical" evidence="8">
    <location>
        <begin position="309"/>
        <end position="332"/>
    </location>
</feature>
<keyword evidence="7 8" id="KW-0472">Membrane</keyword>
<dbReference type="CDD" id="cd17320">
    <property type="entry name" value="MFS_MdfA_MDR_like"/>
    <property type="match status" value="1"/>
</dbReference>
<feature type="transmembrane region" description="Helical" evidence="8">
    <location>
        <begin position="138"/>
        <end position="155"/>
    </location>
</feature>
<evidence type="ECO:0000259" key="9">
    <source>
        <dbReference type="PROSITE" id="PS50850"/>
    </source>
</evidence>
<dbReference type="OrthoDB" id="9800416at2"/>
<evidence type="ECO:0000256" key="8">
    <source>
        <dbReference type="RuleBase" id="RU365088"/>
    </source>
</evidence>
<feature type="transmembrane region" description="Helical" evidence="8">
    <location>
        <begin position="344"/>
        <end position="365"/>
    </location>
</feature>
<sequence length="400" mass="41349">MSTPRPTWAFSLSAALLLMAPFDVLASLAMDLYLPVVPAMPGLLNTTPFLIQLTLSLYMGMLGVGQVIFGPMSDRLGRRPVLLVGGSVFVVASLGAACSSTATAFVAFRLLQAMGASAALVATFATVRDVYGRRPEGVVIYGLFSSILAFVPALGPLVGALIGACCGWRAIFVVLAVLAVPALVNAGVQWPETRPVVAAKTRRFVLPIVTSVAFWVYTLGFSAGMGTFFVFFSTAPRVLIGQAGFSEVGFSVAFAGVAVVMIVTTRFAKAFVARWGIAGCVARGMVLLVCGAVFLALGELFGSPSVLTFILPMGGMAVGIVVTVSVTANGALARFDDTAGSAVALYFCFQSLIVSLAGTGAVALLNGDTAWPIIGYAVTMAGLVLAGLALLRVRPGERPA</sequence>
<feature type="transmembrane region" description="Helical" evidence="8">
    <location>
        <begin position="161"/>
        <end position="184"/>
    </location>
</feature>
<dbReference type="eggNOG" id="COG0477">
    <property type="taxonomic scope" value="Bacteria"/>
</dbReference>
<dbReference type="GO" id="GO:0005886">
    <property type="term" value="C:plasma membrane"/>
    <property type="evidence" value="ECO:0007669"/>
    <property type="project" value="UniProtKB-SubCell"/>
</dbReference>
<dbReference type="PANTHER" id="PTHR23502">
    <property type="entry name" value="MAJOR FACILITATOR SUPERFAMILY"/>
    <property type="match status" value="1"/>
</dbReference>
<accession>H6SQR2</accession>
<dbReference type="KEGG" id="rpm:RSPPHO_00751"/>
<dbReference type="InterPro" id="IPR004812">
    <property type="entry name" value="Efflux_drug-R_Bcr/CmlA"/>
</dbReference>
<evidence type="ECO:0000256" key="5">
    <source>
        <dbReference type="ARBA" id="ARBA00022692"/>
    </source>
</evidence>
<dbReference type="AlphaFoldDB" id="H6SQR2"/>
<dbReference type="GO" id="GO:1990961">
    <property type="term" value="P:xenobiotic detoxification by transmembrane export across the plasma membrane"/>
    <property type="evidence" value="ECO:0007669"/>
    <property type="project" value="InterPro"/>
</dbReference>
<dbReference type="Proteomes" id="UP000033220">
    <property type="component" value="Chromosome DSM 122"/>
</dbReference>
<dbReference type="InterPro" id="IPR001958">
    <property type="entry name" value="Tet-R_TetA/multi-R_MdtG-like"/>
</dbReference>
<feature type="transmembrane region" description="Helical" evidence="8">
    <location>
        <begin position="204"/>
        <end position="232"/>
    </location>
</feature>
<evidence type="ECO:0000256" key="4">
    <source>
        <dbReference type="ARBA" id="ARBA00022475"/>
    </source>
</evidence>
<dbReference type="RefSeq" id="WP_014414017.1">
    <property type="nucleotide sequence ID" value="NC_017059.1"/>
</dbReference>
<dbReference type="EMBL" id="HE663493">
    <property type="protein sequence ID" value="CCG07377.1"/>
    <property type="molecule type" value="Genomic_DNA"/>
</dbReference>
<dbReference type="PANTHER" id="PTHR23502:SF132">
    <property type="entry name" value="POLYAMINE TRANSPORTER 2-RELATED"/>
    <property type="match status" value="1"/>
</dbReference>
<feature type="transmembrane region" description="Helical" evidence="8">
    <location>
        <begin position="81"/>
        <end position="107"/>
    </location>
</feature>
<evidence type="ECO:0000256" key="1">
    <source>
        <dbReference type="ARBA" id="ARBA00004651"/>
    </source>
</evidence>
<feature type="transmembrane region" description="Helical" evidence="8">
    <location>
        <begin position="371"/>
        <end position="391"/>
    </location>
</feature>
<dbReference type="PRINTS" id="PR01035">
    <property type="entry name" value="TCRTETA"/>
</dbReference>
<comment type="subcellular location">
    <subcellularLocation>
        <location evidence="8">Cell inner membrane</location>
        <topology evidence="8">Multi-pass membrane protein</topology>
    </subcellularLocation>
    <subcellularLocation>
        <location evidence="1">Cell membrane</location>
        <topology evidence="1">Multi-pass membrane protein</topology>
    </subcellularLocation>
</comment>
<dbReference type="Gene3D" id="1.20.1720.10">
    <property type="entry name" value="Multidrug resistance protein D"/>
    <property type="match status" value="1"/>
</dbReference>
<keyword evidence="4" id="KW-1003">Cell membrane</keyword>
<keyword evidence="3 8" id="KW-0813">Transport</keyword>
<reference evidence="10 11" key="1">
    <citation type="submission" date="2012-02" db="EMBL/GenBank/DDBJ databases">
        <title>Shotgun genome sequence of Phaeospirillum photometricum DSM 122.</title>
        <authorList>
            <person name="Duquesne K."/>
            <person name="Sturgis J."/>
        </authorList>
    </citation>
    <scope>NUCLEOTIDE SEQUENCE [LARGE SCALE GENOMIC DNA]</scope>
    <source>
        <strain evidence="11">DSM122</strain>
    </source>
</reference>
<comment type="caution">
    <text evidence="8">Lacks conserved residue(s) required for the propagation of feature annotation.</text>
</comment>
<feature type="transmembrane region" description="Helical" evidence="8">
    <location>
        <begin position="50"/>
        <end position="69"/>
    </location>
</feature>
<dbReference type="NCBIfam" id="TIGR00710">
    <property type="entry name" value="efflux_Bcr_CflA"/>
    <property type="match status" value="1"/>
</dbReference>
<keyword evidence="5 8" id="KW-0812">Transmembrane</keyword>
<evidence type="ECO:0000256" key="3">
    <source>
        <dbReference type="ARBA" id="ARBA00022448"/>
    </source>
</evidence>
<keyword evidence="6 8" id="KW-1133">Transmembrane helix</keyword>
<dbReference type="GO" id="GO:0042910">
    <property type="term" value="F:xenobiotic transmembrane transporter activity"/>
    <property type="evidence" value="ECO:0007669"/>
    <property type="project" value="InterPro"/>
</dbReference>
<feature type="transmembrane region" description="Helical" evidence="8">
    <location>
        <begin position="275"/>
        <end position="297"/>
    </location>
</feature>
<evidence type="ECO:0000313" key="11">
    <source>
        <dbReference type="Proteomes" id="UP000033220"/>
    </source>
</evidence>
<dbReference type="InterPro" id="IPR036259">
    <property type="entry name" value="MFS_trans_sf"/>
</dbReference>
<dbReference type="STRING" id="1150469.RSPPHO_00751"/>
<proteinExistence type="inferred from homology"/>
<keyword evidence="8" id="KW-0997">Cell inner membrane</keyword>
<feature type="transmembrane region" description="Helical" evidence="8">
    <location>
        <begin position="113"/>
        <end position="131"/>
    </location>
</feature>
<dbReference type="NCBIfam" id="NF033134">
    <property type="entry name" value="cmlA_floR"/>
    <property type="match status" value="1"/>
</dbReference>
<evidence type="ECO:0000313" key="10">
    <source>
        <dbReference type="EMBL" id="CCG07377.1"/>
    </source>
</evidence>
<feature type="domain" description="Major facilitator superfamily (MFS) profile" evidence="9">
    <location>
        <begin position="15"/>
        <end position="398"/>
    </location>
</feature>
<organism evidence="10 11">
    <name type="scientific">Pararhodospirillum photometricum DSM 122</name>
    <dbReference type="NCBI Taxonomy" id="1150469"/>
    <lineage>
        <taxon>Bacteria</taxon>
        <taxon>Pseudomonadati</taxon>
        <taxon>Pseudomonadota</taxon>
        <taxon>Alphaproteobacteria</taxon>
        <taxon>Rhodospirillales</taxon>
        <taxon>Rhodospirillaceae</taxon>
        <taxon>Pararhodospirillum</taxon>
    </lineage>
</organism>
<keyword evidence="11" id="KW-1185">Reference proteome</keyword>
<feature type="transmembrane region" description="Helical" evidence="8">
    <location>
        <begin position="238"/>
        <end position="263"/>
    </location>
</feature>
<name>H6SQR2_PARPM</name>
<dbReference type="InterPro" id="IPR011701">
    <property type="entry name" value="MFS"/>
</dbReference>
<comment type="similarity">
    <text evidence="2 8">Belongs to the major facilitator superfamily. Bcr/CmlA family.</text>
</comment>
<dbReference type="SUPFAM" id="SSF103473">
    <property type="entry name" value="MFS general substrate transporter"/>
    <property type="match status" value="1"/>
</dbReference>
<dbReference type="PATRIC" id="fig|1150469.3.peg.864"/>
<gene>
    <name evidence="10" type="ORF">RSPPHO_00751</name>
</gene>
<protein>
    <recommendedName>
        <fullName evidence="8">Bcr/CflA family efflux transporter</fullName>
    </recommendedName>
</protein>